<evidence type="ECO:0000313" key="9">
    <source>
        <dbReference type="Proteomes" id="UP001597520"/>
    </source>
</evidence>
<dbReference type="EMBL" id="JBHUML010000005">
    <property type="protein sequence ID" value="MFD2706612.1"/>
    <property type="molecule type" value="Genomic_DNA"/>
</dbReference>
<keyword evidence="2 6" id="KW-0489">Methyltransferase</keyword>
<dbReference type="PROSITE" id="PS51679">
    <property type="entry name" value="SAM_MT_C5"/>
    <property type="match status" value="1"/>
</dbReference>
<name>A0ABW5T5Z5_9BACI</name>
<dbReference type="InterPro" id="IPR029063">
    <property type="entry name" value="SAM-dependent_MTases_sf"/>
</dbReference>
<dbReference type="Pfam" id="PF00145">
    <property type="entry name" value="DNA_methylase"/>
    <property type="match status" value="1"/>
</dbReference>
<dbReference type="GO" id="GO:0003886">
    <property type="term" value="F:DNA (cytosine-5-)-methyltransferase activity"/>
    <property type="evidence" value="ECO:0007669"/>
    <property type="project" value="UniProtKB-EC"/>
</dbReference>
<accession>A0ABW5T5Z5</accession>
<evidence type="ECO:0000256" key="6">
    <source>
        <dbReference type="PROSITE-ProRule" id="PRU01016"/>
    </source>
</evidence>
<dbReference type="PANTHER" id="PTHR10629:SF52">
    <property type="entry name" value="DNA (CYTOSINE-5)-METHYLTRANSFERASE 1"/>
    <property type="match status" value="1"/>
</dbReference>
<dbReference type="NCBIfam" id="TIGR00675">
    <property type="entry name" value="dcm"/>
    <property type="match status" value="1"/>
</dbReference>
<comment type="caution">
    <text evidence="8">The sequence shown here is derived from an EMBL/GenBank/DDBJ whole genome shotgun (WGS) entry which is preliminary data.</text>
</comment>
<feature type="active site" evidence="6">
    <location>
        <position position="80"/>
    </location>
</feature>
<dbReference type="InterPro" id="IPR050390">
    <property type="entry name" value="C5-Methyltransferase"/>
</dbReference>
<evidence type="ECO:0000256" key="2">
    <source>
        <dbReference type="ARBA" id="ARBA00022603"/>
    </source>
</evidence>
<evidence type="ECO:0000256" key="4">
    <source>
        <dbReference type="ARBA" id="ARBA00022691"/>
    </source>
</evidence>
<gene>
    <name evidence="8" type="ORF">ACFSUB_14185</name>
</gene>
<keyword evidence="9" id="KW-1185">Reference proteome</keyword>
<protein>
    <recommendedName>
        <fullName evidence="1">DNA (cytosine-5-)-methyltransferase</fullName>
        <ecNumber evidence="1">2.1.1.37</ecNumber>
    </recommendedName>
</protein>
<evidence type="ECO:0000313" key="8">
    <source>
        <dbReference type="EMBL" id="MFD2706612.1"/>
    </source>
</evidence>
<dbReference type="Gene3D" id="3.90.120.10">
    <property type="entry name" value="DNA Methylase, subunit A, domain 2"/>
    <property type="match status" value="1"/>
</dbReference>
<evidence type="ECO:0000256" key="1">
    <source>
        <dbReference type="ARBA" id="ARBA00011975"/>
    </source>
</evidence>
<dbReference type="PANTHER" id="PTHR10629">
    <property type="entry name" value="CYTOSINE-SPECIFIC METHYLTRANSFERASE"/>
    <property type="match status" value="1"/>
</dbReference>
<proteinExistence type="inferred from homology"/>
<dbReference type="PRINTS" id="PR00105">
    <property type="entry name" value="C5METTRFRASE"/>
</dbReference>
<dbReference type="Gene3D" id="3.40.50.150">
    <property type="entry name" value="Vaccinia Virus protein VP39"/>
    <property type="match status" value="1"/>
</dbReference>
<comment type="similarity">
    <text evidence="6 7">Belongs to the class I-like SAM-binding methyltransferase superfamily. C5-methyltransferase family.</text>
</comment>
<dbReference type="SUPFAM" id="SSF53335">
    <property type="entry name" value="S-adenosyl-L-methionine-dependent methyltransferases"/>
    <property type="match status" value="1"/>
</dbReference>
<dbReference type="Proteomes" id="UP001597520">
    <property type="component" value="Unassembled WGS sequence"/>
</dbReference>
<keyword evidence="4 6" id="KW-0949">S-adenosyl-L-methionine</keyword>
<keyword evidence="3 6" id="KW-0808">Transferase</keyword>
<organism evidence="8 9">
    <name type="scientific">Salibacterium lacus</name>
    <dbReference type="NCBI Taxonomy" id="1898109"/>
    <lineage>
        <taxon>Bacteria</taxon>
        <taxon>Bacillati</taxon>
        <taxon>Bacillota</taxon>
        <taxon>Bacilli</taxon>
        <taxon>Bacillales</taxon>
        <taxon>Bacillaceae</taxon>
    </lineage>
</organism>
<keyword evidence="5" id="KW-0680">Restriction system</keyword>
<dbReference type="InterPro" id="IPR001525">
    <property type="entry name" value="C5_MeTfrase"/>
</dbReference>
<sequence length="344" mass="38293">MLKPVAIDLFSGCGGLSEGLKQAGFDVRGAVEIDQTASQTYIENHPSTKLVNKDIKEVSGVELIKKIGEDVTLIAGCPPCQGFSTLKTKKKKNSLKDKRNELIFEFIRIVKELLPTFIMVENVPGLKDYLHFNEAIQELTYLGYGIDYQIINVADFGVPQRRKRLVLMGSLLNKNIKVPIGDSVKQTTVRDCIYGLEKPEETDDSLHSIHSKHNDRIKKMITLIPGDGGSRKDLPQEYWLECHKKGGVGFSDVYGRLSWDQLSSTITSGCLSPSKGRFLHPEQNRSISAREAALLQTFPIDYRFPVLKNKTSLAQMIGNAFPPGVSKIQGEYFMSLLDKIGSVS</sequence>
<dbReference type="GO" id="GO:0032259">
    <property type="term" value="P:methylation"/>
    <property type="evidence" value="ECO:0007669"/>
    <property type="project" value="UniProtKB-KW"/>
</dbReference>
<evidence type="ECO:0000256" key="7">
    <source>
        <dbReference type="RuleBase" id="RU000416"/>
    </source>
</evidence>
<dbReference type="EC" id="2.1.1.37" evidence="1"/>
<reference evidence="9" key="1">
    <citation type="journal article" date="2019" name="Int. J. Syst. Evol. Microbiol.">
        <title>The Global Catalogue of Microorganisms (GCM) 10K type strain sequencing project: providing services to taxonomists for standard genome sequencing and annotation.</title>
        <authorList>
            <consortium name="The Broad Institute Genomics Platform"/>
            <consortium name="The Broad Institute Genome Sequencing Center for Infectious Disease"/>
            <person name="Wu L."/>
            <person name="Ma J."/>
        </authorList>
    </citation>
    <scope>NUCLEOTIDE SEQUENCE [LARGE SCALE GENOMIC DNA]</scope>
    <source>
        <strain evidence="9">KCTC 33792</strain>
    </source>
</reference>
<dbReference type="RefSeq" id="WP_380713918.1">
    <property type="nucleotide sequence ID" value="NZ_JBHUML010000005.1"/>
</dbReference>
<evidence type="ECO:0000256" key="5">
    <source>
        <dbReference type="ARBA" id="ARBA00022747"/>
    </source>
</evidence>
<evidence type="ECO:0000256" key="3">
    <source>
        <dbReference type="ARBA" id="ARBA00022679"/>
    </source>
</evidence>